<evidence type="ECO:0000313" key="1">
    <source>
        <dbReference type="EMBL" id="CAB4335710.1"/>
    </source>
</evidence>
<organism evidence="8">
    <name type="scientific">freshwater metagenome</name>
    <dbReference type="NCBI Taxonomy" id="449393"/>
    <lineage>
        <taxon>unclassified sequences</taxon>
        <taxon>metagenomes</taxon>
        <taxon>ecological metagenomes</taxon>
    </lineage>
</organism>
<evidence type="ECO:0000313" key="3">
    <source>
        <dbReference type="EMBL" id="CAB4716706.1"/>
    </source>
</evidence>
<dbReference type="EMBL" id="CAEZZW010000003">
    <property type="protein sequence ID" value="CAB4778734.1"/>
    <property type="molecule type" value="Genomic_DNA"/>
</dbReference>
<reference evidence="8" key="1">
    <citation type="submission" date="2020-05" db="EMBL/GenBank/DDBJ databases">
        <authorList>
            <person name="Chiriac C."/>
            <person name="Salcher M."/>
            <person name="Ghai R."/>
            <person name="Kavagutti S V."/>
        </authorList>
    </citation>
    <scope>NUCLEOTIDE SEQUENCE</scope>
</reference>
<dbReference type="EMBL" id="CAEZYM010000001">
    <property type="protein sequence ID" value="CAB4716706.1"/>
    <property type="molecule type" value="Genomic_DNA"/>
</dbReference>
<evidence type="ECO:0000313" key="4">
    <source>
        <dbReference type="EMBL" id="CAB4778734.1"/>
    </source>
</evidence>
<dbReference type="InterPro" id="IPR029063">
    <property type="entry name" value="SAM-dependent_MTases_sf"/>
</dbReference>
<proteinExistence type="predicted"/>
<evidence type="ECO:0000313" key="9">
    <source>
        <dbReference type="EMBL" id="CAB5072369.1"/>
    </source>
</evidence>
<evidence type="ECO:0000313" key="2">
    <source>
        <dbReference type="EMBL" id="CAB4693073.1"/>
    </source>
</evidence>
<protein>
    <submittedName>
        <fullName evidence="8">Unannotated protein</fullName>
    </submittedName>
</protein>
<evidence type="ECO:0000313" key="6">
    <source>
        <dbReference type="EMBL" id="CAB4855345.1"/>
    </source>
</evidence>
<evidence type="ECO:0000313" key="7">
    <source>
        <dbReference type="EMBL" id="CAB4934050.1"/>
    </source>
</evidence>
<gene>
    <name evidence="2" type="ORF">UFOPK2510_00825</name>
    <name evidence="3" type="ORF">UFOPK2718_00177</name>
    <name evidence="4" type="ORF">UFOPK2936_00727</name>
    <name evidence="5" type="ORF">UFOPK3174_00565</name>
    <name evidence="6" type="ORF">UFOPK3328_00058</name>
    <name evidence="7" type="ORF">UFOPK3779_00058</name>
    <name evidence="8" type="ORF">UFOPK3913_00084</name>
    <name evidence="1" type="ORF">UFOPK4107_00581</name>
    <name evidence="9" type="ORF">UFOPK4403_00769</name>
</gene>
<dbReference type="EMBL" id="CAFBLD010000001">
    <property type="protein sequence ID" value="CAB4855345.1"/>
    <property type="molecule type" value="Genomic_DNA"/>
</dbReference>
<dbReference type="AlphaFoldDB" id="A0A6J7LM02"/>
<sequence length="304" mass="35299">MNEIRLEELESLWKTEFFTATKERARNFDFRYEFLSERDQAEILSKTLAVLSSDLTESGSHRVASWEQGWGENLLEFSKSGALGNLIPKYFGKYQISRYRQQWIRPHDPMLEYNLLCLLTDWLACKYFASVGSIFEFGAGTGHNLLRLRQIFPEANLMGLDWATSSQKCITKLAFDTNDDKLLGRKFNFFEPDYNLDLGRGDGVVTIAALEQVGDSYQFFLDFLMLKNVKIVLHIEPIIEVLESDNLLDNLSIQYMEKRRYLNGMLKYLQELESAGLIEIFQVQRSWVGSLFLDGYTIIAWRPI</sequence>
<dbReference type="EMBL" id="CAESAE010000003">
    <property type="protein sequence ID" value="CAB4335710.1"/>
    <property type="molecule type" value="Genomic_DNA"/>
</dbReference>
<accession>A0A6J7LM02</accession>
<dbReference type="EMBL" id="CAFBQX010000003">
    <property type="protein sequence ID" value="CAB5072369.1"/>
    <property type="molecule type" value="Genomic_DNA"/>
</dbReference>
<dbReference type="EMBL" id="CAEZXO010000004">
    <property type="protein sequence ID" value="CAB4693073.1"/>
    <property type="molecule type" value="Genomic_DNA"/>
</dbReference>
<dbReference type="SUPFAM" id="SSF53335">
    <property type="entry name" value="S-adenosyl-L-methionine-dependent methyltransferases"/>
    <property type="match status" value="1"/>
</dbReference>
<name>A0A6J7LM02_9ZZZZ</name>
<dbReference type="EMBL" id="CAFABH010000007">
    <property type="protein sequence ID" value="CAB4826267.1"/>
    <property type="molecule type" value="Genomic_DNA"/>
</dbReference>
<evidence type="ECO:0000313" key="5">
    <source>
        <dbReference type="EMBL" id="CAB4826267.1"/>
    </source>
</evidence>
<dbReference type="EMBL" id="CAFBOC010000001">
    <property type="protein sequence ID" value="CAB4968282.1"/>
    <property type="molecule type" value="Genomic_DNA"/>
</dbReference>
<dbReference type="EMBL" id="CAFBNH010000001">
    <property type="protein sequence ID" value="CAB4934050.1"/>
    <property type="molecule type" value="Genomic_DNA"/>
</dbReference>
<evidence type="ECO:0000313" key="8">
    <source>
        <dbReference type="EMBL" id="CAB4968282.1"/>
    </source>
</evidence>